<protein>
    <recommendedName>
        <fullName evidence="1">G domain-containing protein</fullName>
    </recommendedName>
</protein>
<proteinExistence type="predicted"/>
<name>A0A815B2F3_9BILA</name>
<dbReference type="EMBL" id="CAJNOL010003038">
    <property type="protein sequence ID" value="CAF1543229.1"/>
    <property type="molecule type" value="Genomic_DNA"/>
</dbReference>
<gene>
    <name evidence="3" type="ORF">JXQ802_LOCUS43100</name>
    <name evidence="2" type="ORF">PYM288_LOCUS27997</name>
</gene>
<evidence type="ECO:0000313" key="2">
    <source>
        <dbReference type="EMBL" id="CAF1263388.1"/>
    </source>
</evidence>
<dbReference type="AlphaFoldDB" id="A0A815B2F3"/>
<feature type="domain" description="G" evidence="1">
    <location>
        <begin position="32"/>
        <end position="115"/>
    </location>
</feature>
<dbReference type="Pfam" id="PF01926">
    <property type="entry name" value="MMR_HSR1"/>
    <property type="match status" value="1"/>
</dbReference>
<evidence type="ECO:0000313" key="4">
    <source>
        <dbReference type="Proteomes" id="UP000663854"/>
    </source>
</evidence>
<dbReference type="SUPFAM" id="SSF52540">
    <property type="entry name" value="P-loop containing nucleoside triphosphate hydrolases"/>
    <property type="match status" value="1"/>
</dbReference>
<dbReference type="InterPro" id="IPR027417">
    <property type="entry name" value="P-loop_NTPase"/>
</dbReference>
<dbReference type="GO" id="GO:0005525">
    <property type="term" value="F:GTP binding"/>
    <property type="evidence" value="ECO:0007669"/>
    <property type="project" value="InterPro"/>
</dbReference>
<dbReference type="InterPro" id="IPR006073">
    <property type="entry name" value="GTP-bd"/>
</dbReference>
<evidence type="ECO:0000259" key="1">
    <source>
        <dbReference type="Pfam" id="PF01926"/>
    </source>
</evidence>
<sequence>MAEKMGVATSKVAKERNLDASIVLEHLPPIDICVFGRSGIGKSTLIKAITNMNIPSSAQIDHVTQVLTEATTCIEGFTFRFWDTKGVDSWQDIDGIDNIFNEMSEQKVQPLFVIYCAAANGRVDSDIVAGFLTRFREANILICYVVTNIYAASDNKTGTPQNLSTILTSGQTTFNKVRIDENRSK</sequence>
<dbReference type="Proteomes" id="UP000663870">
    <property type="component" value="Unassembled WGS sequence"/>
</dbReference>
<reference evidence="2" key="1">
    <citation type="submission" date="2021-02" db="EMBL/GenBank/DDBJ databases">
        <authorList>
            <person name="Nowell W R."/>
        </authorList>
    </citation>
    <scope>NUCLEOTIDE SEQUENCE</scope>
</reference>
<dbReference type="Proteomes" id="UP000663854">
    <property type="component" value="Unassembled WGS sequence"/>
</dbReference>
<accession>A0A815B2F3</accession>
<dbReference type="CDD" id="cd00882">
    <property type="entry name" value="Ras_like_GTPase"/>
    <property type="match status" value="1"/>
</dbReference>
<keyword evidence="5" id="KW-1185">Reference proteome</keyword>
<dbReference type="EMBL" id="CAJNOH010001962">
    <property type="protein sequence ID" value="CAF1263388.1"/>
    <property type="molecule type" value="Genomic_DNA"/>
</dbReference>
<evidence type="ECO:0000313" key="5">
    <source>
        <dbReference type="Proteomes" id="UP000663870"/>
    </source>
</evidence>
<organism evidence="2 4">
    <name type="scientific">Rotaria sordida</name>
    <dbReference type="NCBI Taxonomy" id="392033"/>
    <lineage>
        <taxon>Eukaryota</taxon>
        <taxon>Metazoa</taxon>
        <taxon>Spiralia</taxon>
        <taxon>Gnathifera</taxon>
        <taxon>Rotifera</taxon>
        <taxon>Eurotatoria</taxon>
        <taxon>Bdelloidea</taxon>
        <taxon>Philodinida</taxon>
        <taxon>Philodinidae</taxon>
        <taxon>Rotaria</taxon>
    </lineage>
</organism>
<evidence type="ECO:0000313" key="3">
    <source>
        <dbReference type="EMBL" id="CAF1543229.1"/>
    </source>
</evidence>
<comment type="caution">
    <text evidence="2">The sequence shown here is derived from an EMBL/GenBank/DDBJ whole genome shotgun (WGS) entry which is preliminary data.</text>
</comment>
<dbReference type="Gene3D" id="3.40.50.300">
    <property type="entry name" value="P-loop containing nucleotide triphosphate hydrolases"/>
    <property type="match status" value="1"/>
</dbReference>